<evidence type="ECO:0000313" key="1">
    <source>
        <dbReference type="EMBL" id="MCH5598253.1"/>
    </source>
</evidence>
<organism evidence="1 2">
    <name type="scientific">Niabella ginsengisoli</name>
    <dbReference type="NCBI Taxonomy" id="522298"/>
    <lineage>
        <taxon>Bacteria</taxon>
        <taxon>Pseudomonadati</taxon>
        <taxon>Bacteroidota</taxon>
        <taxon>Chitinophagia</taxon>
        <taxon>Chitinophagales</taxon>
        <taxon>Chitinophagaceae</taxon>
        <taxon>Niabella</taxon>
    </lineage>
</organism>
<reference evidence="1 2" key="1">
    <citation type="submission" date="2022-02" db="EMBL/GenBank/DDBJ databases">
        <authorList>
            <person name="Min J."/>
        </authorList>
    </citation>
    <scope>NUCLEOTIDE SEQUENCE [LARGE SCALE GENOMIC DNA]</scope>
    <source>
        <strain evidence="1 2">GR10-1</strain>
    </source>
</reference>
<evidence type="ECO:0000313" key="2">
    <source>
        <dbReference type="Proteomes" id="UP001202248"/>
    </source>
</evidence>
<keyword evidence="2" id="KW-1185">Reference proteome</keyword>
<proteinExistence type="predicted"/>
<dbReference type="RefSeq" id="WP_240827883.1">
    <property type="nucleotide sequence ID" value="NZ_JAKWBL010000001.1"/>
</dbReference>
<name>A0ABS9SIP3_9BACT</name>
<accession>A0ABS9SIP3</accession>
<dbReference type="Proteomes" id="UP001202248">
    <property type="component" value="Unassembled WGS sequence"/>
</dbReference>
<comment type="caution">
    <text evidence="1">The sequence shown here is derived from an EMBL/GenBank/DDBJ whole genome shotgun (WGS) entry which is preliminary data.</text>
</comment>
<sequence>MKSQFTFEKIEVLKWDKAQPDFSKALFEKYGMEVYTGLEKYKKEIEDFAEKQEWNINTKQLLAFLKKTIGKNKNRCIKPQFA</sequence>
<protein>
    <submittedName>
        <fullName evidence="1">Uncharacterized protein</fullName>
    </submittedName>
</protein>
<dbReference type="EMBL" id="JAKWBL010000001">
    <property type="protein sequence ID" value="MCH5598253.1"/>
    <property type="molecule type" value="Genomic_DNA"/>
</dbReference>
<gene>
    <name evidence="1" type="ORF">MKP09_10200</name>
</gene>